<evidence type="ECO:0000256" key="1">
    <source>
        <dbReference type="ARBA" id="ARBA00022722"/>
    </source>
</evidence>
<accession>A0ABS1HDN0</accession>
<keyword evidence="5 10" id="KW-0460">Magnesium</keyword>
<dbReference type="Gene3D" id="1.20.120.920">
    <property type="entry name" value="CRISPR-associated endonuclease Cas1, C-terminal domain"/>
    <property type="match status" value="1"/>
</dbReference>
<evidence type="ECO:0000256" key="3">
    <source>
        <dbReference type="ARBA" id="ARBA00022759"/>
    </source>
</evidence>
<evidence type="ECO:0000256" key="10">
    <source>
        <dbReference type="HAMAP-Rule" id="MF_01470"/>
    </source>
</evidence>
<dbReference type="PANTHER" id="PTHR34353:SF2">
    <property type="entry name" value="CRISPR-ASSOCIATED ENDONUCLEASE CAS1 1"/>
    <property type="match status" value="1"/>
</dbReference>
<dbReference type="Pfam" id="PF01867">
    <property type="entry name" value="Cas_Cas1"/>
    <property type="match status" value="1"/>
</dbReference>
<dbReference type="GO" id="GO:0004519">
    <property type="term" value="F:endonuclease activity"/>
    <property type="evidence" value="ECO:0007669"/>
    <property type="project" value="UniProtKB-KW"/>
</dbReference>
<dbReference type="InterPro" id="IPR042211">
    <property type="entry name" value="CRISPR-assoc_Cas1_N"/>
</dbReference>
<evidence type="ECO:0000256" key="7">
    <source>
        <dbReference type="ARBA" id="ARBA00023125"/>
    </source>
</evidence>
<dbReference type="PANTHER" id="PTHR34353">
    <property type="entry name" value="CRISPR-ASSOCIATED ENDONUCLEASE CAS1 1"/>
    <property type="match status" value="1"/>
</dbReference>
<organism evidence="11 12">
    <name type="scientific">Carboxylicivirga marina</name>
    <dbReference type="NCBI Taxonomy" id="2800988"/>
    <lineage>
        <taxon>Bacteria</taxon>
        <taxon>Pseudomonadati</taxon>
        <taxon>Bacteroidota</taxon>
        <taxon>Bacteroidia</taxon>
        <taxon>Marinilabiliales</taxon>
        <taxon>Marinilabiliaceae</taxon>
        <taxon>Carboxylicivirga</taxon>
    </lineage>
</organism>
<dbReference type="InterPro" id="IPR042206">
    <property type="entry name" value="CRISPR-assoc_Cas1_C"/>
</dbReference>
<feature type="binding site" evidence="10">
    <location>
        <position position="220"/>
    </location>
    <ligand>
        <name>Mn(2+)</name>
        <dbReference type="ChEBI" id="CHEBI:29035"/>
    </ligand>
</feature>
<keyword evidence="7 10" id="KW-0238">DNA-binding</keyword>
<dbReference type="EMBL" id="JAENRR010000001">
    <property type="protein sequence ID" value="MBK3515735.1"/>
    <property type="molecule type" value="Genomic_DNA"/>
</dbReference>
<dbReference type="EC" id="3.1.-.-" evidence="10"/>
<dbReference type="NCBIfam" id="TIGR03639">
    <property type="entry name" value="cas1_NMENI"/>
    <property type="match status" value="1"/>
</dbReference>
<evidence type="ECO:0000256" key="9">
    <source>
        <dbReference type="ARBA" id="ARBA00038592"/>
    </source>
</evidence>
<evidence type="ECO:0000256" key="5">
    <source>
        <dbReference type="ARBA" id="ARBA00022842"/>
    </source>
</evidence>
<feature type="binding site" evidence="10">
    <location>
        <position position="148"/>
    </location>
    <ligand>
        <name>Mn(2+)</name>
        <dbReference type="ChEBI" id="CHEBI:29035"/>
    </ligand>
</feature>
<gene>
    <name evidence="10 11" type="primary">cas1</name>
    <name evidence="11" type="ORF">JIV24_00185</name>
</gene>
<dbReference type="NCBIfam" id="TIGR00287">
    <property type="entry name" value="cas1"/>
    <property type="match status" value="1"/>
</dbReference>
<evidence type="ECO:0000313" key="12">
    <source>
        <dbReference type="Proteomes" id="UP000605676"/>
    </source>
</evidence>
<comment type="subunit">
    <text evidence="9 10">Homodimer, forms a heterotetramer with a Cas2 homodimer.</text>
</comment>
<keyword evidence="4 10" id="KW-0378">Hydrolase</keyword>
<reference evidence="11 12" key="1">
    <citation type="submission" date="2021-01" db="EMBL/GenBank/DDBJ databases">
        <title>Carboxyliciviraga sp.nov., isolated from coastal sediments.</title>
        <authorList>
            <person name="Lu D."/>
            <person name="Zhang T."/>
        </authorList>
    </citation>
    <scope>NUCLEOTIDE SEQUENCE [LARGE SCALE GENOMIC DNA]</scope>
    <source>
        <strain evidence="11 12">N1Y132</strain>
    </source>
</reference>
<comment type="function">
    <text evidence="10">CRISPR (clustered regularly interspaced short palindromic repeat), is an adaptive immune system that provides protection against mobile genetic elements (viruses, transposable elements and conjugative plasmids). CRISPR clusters contain spacers, sequences complementary to antecedent mobile elements, and target invading nucleic acids. CRISPR clusters are transcribed and processed into CRISPR RNA (crRNA). Acts as a dsDNA endonuclease. Involved in the integration of spacer DNA into the CRISPR cassette.</text>
</comment>
<keyword evidence="2 10" id="KW-0479">Metal-binding</keyword>
<dbReference type="InterPro" id="IPR019855">
    <property type="entry name" value="CRISPR-assoc_Cas1_NMENI"/>
</dbReference>
<evidence type="ECO:0000256" key="6">
    <source>
        <dbReference type="ARBA" id="ARBA00023118"/>
    </source>
</evidence>
<comment type="similarity">
    <text evidence="10">Belongs to the CRISPR-associated endonuclease Cas1 family.</text>
</comment>
<evidence type="ECO:0000313" key="11">
    <source>
        <dbReference type="EMBL" id="MBK3515735.1"/>
    </source>
</evidence>
<comment type="cofactor">
    <cofactor evidence="10">
        <name>Mg(2+)</name>
        <dbReference type="ChEBI" id="CHEBI:18420"/>
    </cofactor>
    <cofactor evidence="10">
        <name>Mn(2+)</name>
        <dbReference type="ChEBI" id="CHEBI:29035"/>
    </cofactor>
</comment>
<dbReference type="InterPro" id="IPR002729">
    <property type="entry name" value="CRISPR-assoc_Cas1"/>
</dbReference>
<protein>
    <recommendedName>
        <fullName evidence="10">CRISPR-associated endonuclease Cas1</fullName>
        <ecNumber evidence="10">3.1.-.-</ecNumber>
    </recommendedName>
</protein>
<dbReference type="Proteomes" id="UP000605676">
    <property type="component" value="Unassembled WGS sequence"/>
</dbReference>
<evidence type="ECO:0000256" key="2">
    <source>
        <dbReference type="ARBA" id="ARBA00022723"/>
    </source>
</evidence>
<feature type="binding site" evidence="10">
    <location>
        <position position="205"/>
    </location>
    <ligand>
        <name>Mn(2+)</name>
        <dbReference type="ChEBI" id="CHEBI:29035"/>
    </ligand>
</feature>
<sequence>MLKRTLFFTNPAYLSVRQKQLVVKTKDSDTERSVPIEDIGIVILEHPQISMTMPTLQQLNTNNVAVIFCDEKHMPASMLLNLDGHHLQNEIFRKQINSSQPLKKQLWQQTIVAKIKNQAALLKSKSIDSGSLVSLASSVKSDDSTNREGTAAREYWGRLFDNDFTRDRYGAYPNNLLNYGYIVLRSAVARALVGSGLLPTLGIHHSNRYNAYCLADDIMEPYRPYVDDVIYEMWQSGNGELILEKETKAHLLQVLSCDVSIGEVKRPLLLALSHTTASLARCFNGEGKKILYPTFFKE</sequence>
<comment type="caution">
    <text evidence="11">The sequence shown here is derived from an EMBL/GenBank/DDBJ whole genome shotgun (WGS) entry which is preliminary data.</text>
</comment>
<keyword evidence="6 10" id="KW-0051">Antiviral defense</keyword>
<evidence type="ECO:0000256" key="4">
    <source>
        <dbReference type="ARBA" id="ARBA00022801"/>
    </source>
</evidence>
<dbReference type="Gene3D" id="3.100.10.20">
    <property type="entry name" value="CRISPR-associated endonuclease Cas1, N-terminal domain"/>
    <property type="match status" value="1"/>
</dbReference>
<proteinExistence type="inferred from homology"/>
<keyword evidence="1 10" id="KW-0540">Nuclease</keyword>
<dbReference type="HAMAP" id="MF_01470">
    <property type="entry name" value="Cas1"/>
    <property type="match status" value="1"/>
</dbReference>
<name>A0ABS1HDN0_9BACT</name>
<keyword evidence="8 10" id="KW-0464">Manganese</keyword>
<keyword evidence="3 10" id="KW-0255">Endonuclease</keyword>
<dbReference type="InterPro" id="IPR050646">
    <property type="entry name" value="Cas1"/>
</dbReference>
<evidence type="ECO:0000256" key="8">
    <source>
        <dbReference type="ARBA" id="ARBA00023211"/>
    </source>
</evidence>
<keyword evidence="12" id="KW-1185">Reference proteome</keyword>
<dbReference type="RefSeq" id="WP_200462967.1">
    <property type="nucleotide sequence ID" value="NZ_JAENRR010000001.1"/>
</dbReference>